<accession>A0A7W9V1R8</accession>
<dbReference type="PANTHER" id="PTHR30173">
    <property type="entry name" value="SIGMA 19 FACTOR"/>
    <property type="match status" value="1"/>
</dbReference>
<dbReference type="EMBL" id="JACHJL010000022">
    <property type="protein sequence ID" value="MBB5939227.1"/>
    <property type="molecule type" value="Genomic_DNA"/>
</dbReference>
<dbReference type="AlphaFoldDB" id="A0A7W9V1R8"/>
<feature type="region of interest" description="Disordered" evidence="1">
    <location>
        <begin position="80"/>
        <end position="102"/>
    </location>
</feature>
<evidence type="ECO:0000313" key="3">
    <source>
        <dbReference type="Proteomes" id="UP000588098"/>
    </source>
</evidence>
<dbReference type="InterPro" id="IPR032710">
    <property type="entry name" value="NTF2-like_dom_sf"/>
</dbReference>
<dbReference type="InterPro" id="IPR052704">
    <property type="entry name" value="ECF_Sigma-70_Domain"/>
</dbReference>
<dbReference type="SUPFAM" id="SSF54427">
    <property type="entry name" value="NTF2-like"/>
    <property type="match status" value="1"/>
</dbReference>
<name>A0A7W9V1R8_9ACTN</name>
<evidence type="ECO:0000313" key="2">
    <source>
        <dbReference type="EMBL" id="MBB5939227.1"/>
    </source>
</evidence>
<dbReference type="PANTHER" id="PTHR30173:SF36">
    <property type="entry name" value="ECF RNA POLYMERASE SIGMA FACTOR SIGJ"/>
    <property type="match status" value="1"/>
</dbReference>
<dbReference type="Proteomes" id="UP000588098">
    <property type="component" value="Unassembled WGS sequence"/>
</dbReference>
<reference evidence="2 3" key="1">
    <citation type="submission" date="2020-08" db="EMBL/GenBank/DDBJ databases">
        <title>Genomic Encyclopedia of Type Strains, Phase III (KMG-III): the genomes of soil and plant-associated and newly described type strains.</title>
        <authorList>
            <person name="Whitman W."/>
        </authorList>
    </citation>
    <scope>NUCLEOTIDE SEQUENCE [LARGE SCALE GENOMIC DNA]</scope>
    <source>
        <strain evidence="2 3">CECT 8305</strain>
    </source>
</reference>
<organism evidence="2 3">
    <name type="scientific">Streptomyces zagrosensis</name>
    <dbReference type="NCBI Taxonomy" id="1042984"/>
    <lineage>
        <taxon>Bacteria</taxon>
        <taxon>Bacillati</taxon>
        <taxon>Actinomycetota</taxon>
        <taxon>Actinomycetes</taxon>
        <taxon>Kitasatosporales</taxon>
        <taxon>Streptomycetaceae</taxon>
        <taxon>Streptomyces</taxon>
    </lineage>
</organism>
<evidence type="ECO:0000256" key="1">
    <source>
        <dbReference type="SAM" id="MobiDB-lite"/>
    </source>
</evidence>
<comment type="caution">
    <text evidence="2">The sequence shown here is derived from an EMBL/GenBank/DDBJ whole genome shotgun (WGS) entry which is preliminary data.</text>
</comment>
<protein>
    <submittedName>
        <fullName evidence="2">Uncharacterized protein</fullName>
    </submittedName>
</protein>
<gene>
    <name evidence="2" type="ORF">FHS42_006320</name>
</gene>
<dbReference type="GO" id="GO:0016987">
    <property type="term" value="F:sigma factor activity"/>
    <property type="evidence" value="ECO:0007669"/>
    <property type="project" value="TreeGrafter"/>
</dbReference>
<sequence>MSDGGGIKHAALRPVTGAERVSRMFAGGIGKLDSTLTTEPTVVNGNPALLVRLDGEIDGVMALRIEDARITGLYYVRNPRKCPTSHPRPRSSCAEHQRPPTADVIPSNAADLAYRALAAWRGATSAVSPSPADLPGR</sequence>
<proteinExistence type="predicted"/>
<keyword evidence="3" id="KW-1185">Reference proteome</keyword>